<evidence type="ECO:0000313" key="1">
    <source>
        <dbReference type="EMBL" id="TWU14161.1"/>
    </source>
</evidence>
<name>A0A5C6BRW8_9PLAN</name>
<protein>
    <recommendedName>
        <fullName evidence="3">Microbial-type PARG catalytic domain-containing protein</fullName>
    </recommendedName>
</protein>
<reference evidence="1 2" key="1">
    <citation type="submission" date="2019-02" db="EMBL/GenBank/DDBJ databases">
        <title>Deep-cultivation of Planctomycetes and their phenomic and genomic characterization uncovers novel biology.</title>
        <authorList>
            <person name="Wiegand S."/>
            <person name="Jogler M."/>
            <person name="Boedeker C."/>
            <person name="Pinto D."/>
            <person name="Vollmers J."/>
            <person name="Rivas-Marin E."/>
            <person name="Kohn T."/>
            <person name="Peeters S.H."/>
            <person name="Heuer A."/>
            <person name="Rast P."/>
            <person name="Oberbeckmann S."/>
            <person name="Bunk B."/>
            <person name="Jeske O."/>
            <person name="Meyerdierks A."/>
            <person name="Storesund J.E."/>
            <person name="Kallscheuer N."/>
            <person name="Luecker S."/>
            <person name="Lage O.M."/>
            <person name="Pohl T."/>
            <person name="Merkel B.J."/>
            <person name="Hornburger P."/>
            <person name="Mueller R.-W."/>
            <person name="Bruemmer F."/>
            <person name="Labrenz M."/>
            <person name="Spormann A.M."/>
            <person name="Op Den Camp H."/>
            <person name="Overmann J."/>
            <person name="Amann R."/>
            <person name="Jetten M.S.M."/>
            <person name="Mascher T."/>
            <person name="Medema M.H."/>
            <person name="Devos D.P."/>
            <person name="Kaster A.-K."/>
            <person name="Ovreas L."/>
            <person name="Rohde M."/>
            <person name="Galperin M.Y."/>
            <person name="Jogler C."/>
        </authorList>
    </citation>
    <scope>NUCLEOTIDE SEQUENCE [LARGE SCALE GENOMIC DNA]</scope>
    <source>
        <strain evidence="1 2">CA54</strain>
    </source>
</reference>
<accession>A0A5C6BRW8</accession>
<evidence type="ECO:0000313" key="2">
    <source>
        <dbReference type="Proteomes" id="UP000320735"/>
    </source>
</evidence>
<dbReference type="Proteomes" id="UP000320735">
    <property type="component" value="Unassembled WGS sequence"/>
</dbReference>
<organism evidence="1 2">
    <name type="scientific">Symmachiella macrocystis</name>
    <dbReference type="NCBI Taxonomy" id="2527985"/>
    <lineage>
        <taxon>Bacteria</taxon>
        <taxon>Pseudomonadati</taxon>
        <taxon>Planctomycetota</taxon>
        <taxon>Planctomycetia</taxon>
        <taxon>Planctomycetales</taxon>
        <taxon>Planctomycetaceae</taxon>
        <taxon>Symmachiella</taxon>
    </lineage>
</organism>
<proteinExistence type="predicted"/>
<dbReference type="OrthoDB" id="1452819at2"/>
<evidence type="ECO:0008006" key="3">
    <source>
        <dbReference type="Google" id="ProtNLM"/>
    </source>
</evidence>
<keyword evidence="2" id="KW-1185">Reference proteome</keyword>
<dbReference type="PANTHER" id="PTHR35609">
    <property type="entry name" value="MACRO DOMAIN-CONTAINING PROTEIN"/>
    <property type="match status" value="1"/>
</dbReference>
<dbReference type="PANTHER" id="PTHR35609:SF1">
    <property type="entry name" value="MACRO DOMAIN-CONTAINING PROTEIN"/>
    <property type="match status" value="1"/>
</dbReference>
<dbReference type="EMBL" id="SJPP01000001">
    <property type="protein sequence ID" value="TWU14161.1"/>
    <property type="molecule type" value="Genomic_DNA"/>
</dbReference>
<gene>
    <name evidence="1" type="ORF">CA54_30040</name>
</gene>
<dbReference type="AlphaFoldDB" id="A0A5C6BRW8"/>
<sequence>MTWFESLTGFPEESAEHVRANITIDGATMTSAANGRQMTFGRLETPNLAELRSRVQSAPRSKAALKVSEVLGDVQELHQDPAHAGALFQVASQFNLLEMVGPSATPEYGVGIYENDRTQGPACAIACGAGTIYRNYFTDVSGRPGQTLDNQIDCLHDLGLAIGNTENQLWTMRNGYALASENGLQEISTRLAACSEAERDTLRERLQIGIHWETEVTLGNSAQTVSQAYCSALPVAYSVLSADQWASFAQLVLEAAYEATFCAAILNAELTGNKRLFLTLLGGGAFGNRDDWIFAAMERAFDKYADYDLDVAIVSYRSPRPGVEELINRRG</sequence>
<comment type="caution">
    <text evidence="1">The sequence shown here is derived from an EMBL/GenBank/DDBJ whole genome shotgun (WGS) entry which is preliminary data.</text>
</comment>
<dbReference type="RefSeq" id="WP_146371385.1">
    <property type="nucleotide sequence ID" value="NZ_SJPP01000001.1"/>
</dbReference>